<dbReference type="PANTHER" id="PTHR30443">
    <property type="entry name" value="INNER MEMBRANE PROTEIN"/>
    <property type="match status" value="1"/>
</dbReference>
<sequence>VIVLHMMGSHGPTYFQRYPEQFKQFTPTCDRSDIQNCSSEQLVNTYDNTIAYSDYVNSQVLQQLAELPDSIDKNFIYVSDHGESLGENGAYLHGFPYSFAPSEQTHVPLYMWAAKNNQRINESCLRTLDLQQASSHDNIFHTLANLIGLKSSRYEASLDLLSTCKANNNKANTHHE</sequence>
<reference evidence="8" key="1">
    <citation type="journal article" date="2015" name="Nature">
        <title>Complex archaea that bridge the gap between prokaryotes and eukaryotes.</title>
        <authorList>
            <person name="Spang A."/>
            <person name="Saw J.H."/>
            <person name="Jorgensen S.L."/>
            <person name="Zaremba-Niedzwiedzka K."/>
            <person name="Martijn J."/>
            <person name="Lind A.E."/>
            <person name="van Eijk R."/>
            <person name="Schleper C."/>
            <person name="Guy L."/>
            <person name="Ettema T.J."/>
        </authorList>
    </citation>
    <scope>NUCLEOTIDE SEQUENCE</scope>
</reference>
<name>A0A0F9GCF2_9ZZZZ</name>
<feature type="non-terminal residue" evidence="8">
    <location>
        <position position="1"/>
    </location>
</feature>
<dbReference type="GO" id="GO:0009244">
    <property type="term" value="P:lipopolysaccharide core region biosynthetic process"/>
    <property type="evidence" value="ECO:0007669"/>
    <property type="project" value="TreeGrafter"/>
</dbReference>
<evidence type="ECO:0000256" key="1">
    <source>
        <dbReference type="ARBA" id="ARBA00004651"/>
    </source>
</evidence>
<dbReference type="AlphaFoldDB" id="A0A0F9GCF2"/>
<dbReference type="Pfam" id="PF00884">
    <property type="entry name" value="Sulfatase"/>
    <property type="match status" value="1"/>
</dbReference>
<dbReference type="Gene3D" id="3.40.720.10">
    <property type="entry name" value="Alkaline Phosphatase, subunit A"/>
    <property type="match status" value="1"/>
</dbReference>
<dbReference type="InterPro" id="IPR017850">
    <property type="entry name" value="Alkaline_phosphatase_core_sf"/>
</dbReference>
<proteinExistence type="predicted"/>
<feature type="domain" description="Sulfatase N-terminal" evidence="7">
    <location>
        <begin position="2"/>
        <end position="148"/>
    </location>
</feature>
<comment type="subcellular location">
    <subcellularLocation>
        <location evidence="1">Cell membrane</location>
        <topology evidence="1">Multi-pass membrane protein</topology>
    </subcellularLocation>
</comment>
<accession>A0A0F9GCF2</accession>
<dbReference type="CDD" id="cd16017">
    <property type="entry name" value="LptA"/>
    <property type="match status" value="1"/>
</dbReference>
<dbReference type="InterPro" id="IPR040423">
    <property type="entry name" value="PEA_transferase"/>
</dbReference>
<evidence type="ECO:0000256" key="2">
    <source>
        <dbReference type="ARBA" id="ARBA00022475"/>
    </source>
</evidence>
<evidence type="ECO:0000313" key="8">
    <source>
        <dbReference type="EMBL" id="KKL67175.1"/>
    </source>
</evidence>
<keyword evidence="6" id="KW-0472">Membrane</keyword>
<dbReference type="GO" id="GO:0005886">
    <property type="term" value="C:plasma membrane"/>
    <property type="evidence" value="ECO:0007669"/>
    <property type="project" value="UniProtKB-SubCell"/>
</dbReference>
<keyword evidence="5" id="KW-1133">Transmembrane helix</keyword>
<dbReference type="SUPFAM" id="SSF53649">
    <property type="entry name" value="Alkaline phosphatase-like"/>
    <property type="match status" value="1"/>
</dbReference>
<comment type="caution">
    <text evidence="8">The sequence shown here is derived from an EMBL/GenBank/DDBJ whole genome shotgun (WGS) entry which is preliminary data.</text>
</comment>
<organism evidence="8">
    <name type="scientific">marine sediment metagenome</name>
    <dbReference type="NCBI Taxonomy" id="412755"/>
    <lineage>
        <taxon>unclassified sequences</taxon>
        <taxon>metagenomes</taxon>
        <taxon>ecological metagenomes</taxon>
    </lineage>
</organism>
<keyword evidence="2" id="KW-1003">Cell membrane</keyword>
<evidence type="ECO:0000256" key="5">
    <source>
        <dbReference type="ARBA" id="ARBA00022989"/>
    </source>
</evidence>
<dbReference type="GO" id="GO:0016776">
    <property type="term" value="F:phosphotransferase activity, phosphate group as acceptor"/>
    <property type="evidence" value="ECO:0007669"/>
    <property type="project" value="TreeGrafter"/>
</dbReference>
<protein>
    <recommendedName>
        <fullName evidence="7">Sulfatase N-terminal domain-containing protein</fullName>
    </recommendedName>
</protein>
<evidence type="ECO:0000256" key="4">
    <source>
        <dbReference type="ARBA" id="ARBA00022692"/>
    </source>
</evidence>
<keyword evidence="3" id="KW-0808">Transferase</keyword>
<dbReference type="InterPro" id="IPR000917">
    <property type="entry name" value="Sulfatase_N"/>
</dbReference>
<gene>
    <name evidence="8" type="ORF">LCGC14_2137630</name>
</gene>
<evidence type="ECO:0000256" key="6">
    <source>
        <dbReference type="ARBA" id="ARBA00023136"/>
    </source>
</evidence>
<evidence type="ECO:0000259" key="7">
    <source>
        <dbReference type="Pfam" id="PF00884"/>
    </source>
</evidence>
<dbReference type="InterPro" id="IPR058130">
    <property type="entry name" value="PEA_transf_C"/>
</dbReference>
<keyword evidence="4" id="KW-0812">Transmembrane</keyword>
<dbReference type="EMBL" id="LAZR01026957">
    <property type="protein sequence ID" value="KKL67175.1"/>
    <property type="molecule type" value="Genomic_DNA"/>
</dbReference>
<dbReference type="PANTHER" id="PTHR30443:SF0">
    <property type="entry name" value="PHOSPHOETHANOLAMINE TRANSFERASE EPTA"/>
    <property type="match status" value="1"/>
</dbReference>
<evidence type="ECO:0000256" key="3">
    <source>
        <dbReference type="ARBA" id="ARBA00022679"/>
    </source>
</evidence>